<dbReference type="EMBL" id="JADCNM010000010">
    <property type="protein sequence ID" value="KAG0465328.1"/>
    <property type="molecule type" value="Genomic_DNA"/>
</dbReference>
<feature type="domain" description="NmrA-like" evidence="3">
    <location>
        <begin position="5"/>
        <end position="312"/>
    </location>
</feature>
<evidence type="ECO:0000313" key="4">
    <source>
        <dbReference type="EMBL" id="KAG0465328.1"/>
    </source>
</evidence>
<dbReference type="Pfam" id="PF05368">
    <property type="entry name" value="NmrA"/>
    <property type="match status" value="1"/>
</dbReference>
<dbReference type="InterPro" id="IPR008030">
    <property type="entry name" value="NmrA-like"/>
</dbReference>
<dbReference type="InterPro" id="IPR036291">
    <property type="entry name" value="NAD(P)-bd_dom_sf"/>
</dbReference>
<dbReference type="SUPFAM" id="SSF51735">
    <property type="entry name" value="NAD(P)-binding Rossmann-fold domains"/>
    <property type="match status" value="1"/>
</dbReference>
<evidence type="ECO:0000256" key="2">
    <source>
        <dbReference type="ARBA" id="ARBA00023002"/>
    </source>
</evidence>
<dbReference type="PANTHER" id="PTHR43349">
    <property type="entry name" value="PINORESINOL REDUCTASE-RELATED"/>
    <property type="match status" value="1"/>
</dbReference>
<keyword evidence="1" id="KW-0521">NADP</keyword>
<gene>
    <name evidence="4" type="ORF">HPP92_019492</name>
</gene>
<dbReference type="InterPro" id="IPR045312">
    <property type="entry name" value="PCBER-like"/>
</dbReference>
<evidence type="ECO:0000256" key="1">
    <source>
        <dbReference type="ARBA" id="ARBA00022857"/>
    </source>
</evidence>
<evidence type="ECO:0000313" key="5">
    <source>
        <dbReference type="Proteomes" id="UP000639772"/>
    </source>
</evidence>
<organism evidence="4 5">
    <name type="scientific">Vanilla planifolia</name>
    <name type="common">Vanilla</name>
    <dbReference type="NCBI Taxonomy" id="51239"/>
    <lineage>
        <taxon>Eukaryota</taxon>
        <taxon>Viridiplantae</taxon>
        <taxon>Streptophyta</taxon>
        <taxon>Embryophyta</taxon>
        <taxon>Tracheophyta</taxon>
        <taxon>Spermatophyta</taxon>
        <taxon>Magnoliopsida</taxon>
        <taxon>Liliopsida</taxon>
        <taxon>Asparagales</taxon>
        <taxon>Orchidaceae</taxon>
        <taxon>Vanilloideae</taxon>
        <taxon>Vanilleae</taxon>
        <taxon>Vanilla</taxon>
    </lineage>
</organism>
<dbReference type="OrthoDB" id="419598at2759"/>
<keyword evidence="2" id="KW-0560">Oxidoreductase</keyword>
<protein>
    <recommendedName>
        <fullName evidence="3">NmrA-like domain-containing protein</fullName>
    </recommendedName>
</protein>
<accession>A0A835Q5W1</accession>
<proteinExistence type="predicted"/>
<dbReference type="PANTHER" id="PTHR43349:SF93">
    <property type="entry name" value="ISOFLAVONE REDUCTASE HOMOLOG P3-RELATED"/>
    <property type="match status" value="1"/>
</dbReference>
<dbReference type="CDD" id="cd05259">
    <property type="entry name" value="PCBER_SDR_a"/>
    <property type="match status" value="1"/>
</dbReference>
<dbReference type="Gene3D" id="3.90.25.10">
    <property type="entry name" value="UDP-galactose 4-epimerase, domain 1"/>
    <property type="match status" value="1"/>
</dbReference>
<name>A0A835Q5W1_VANPL</name>
<reference evidence="4 5" key="1">
    <citation type="journal article" date="2020" name="Nat. Food">
        <title>A phased Vanilla planifolia genome enables genetic improvement of flavour and production.</title>
        <authorList>
            <person name="Hasing T."/>
            <person name="Tang H."/>
            <person name="Brym M."/>
            <person name="Khazi F."/>
            <person name="Huang T."/>
            <person name="Chambers A.H."/>
        </authorList>
    </citation>
    <scope>NUCLEOTIDE SEQUENCE [LARGE SCALE GENOMIC DNA]</scope>
    <source>
        <tissue evidence="4">Leaf</tissue>
    </source>
</reference>
<dbReference type="GO" id="GO:0016491">
    <property type="term" value="F:oxidoreductase activity"/>
    <property type="evidence" value="ECO:0007669"/>
    <property type="project" value="UniProtKB-KW"/>
</dbReference>
<sequence length="317" mass="34598">MSSERSRILVIGSTGHIGKHIVSASAKLGHPTFALVRQSTASDPSKAAVLESFTTSGVALLYGDLDDHESLVKAIKHVDIVISAVGSLQLANQIKITDAIKEAGNVKRFLPSEFGLDVERVADVELLEPVAAVMVPKREIRQVIRAAGIPYTIISNNYFAGCTLPHLVQIAPPTDKVVIFGDGNPKRLGSECVFLAEEDIGMFTIKAADDPRTLNKIVYARPPGNIYSHNELVAIWEKKTGKTLERVFLSEEDVLKTIKEAPVGPHPYGLILGIKYMVLMKGACLGFEIDPSVGAEATELYPEVRYTTVEEYYNRIL</sequence>
<dbReference type="Proteomes" id="UP000639772">
    <property type="component" value="Chromosome 10"/>
</dbReference>
<evidence type="ECO:0000259" key="3">
    <source>
        <dbReference type="Pfam" id="PF05368"/>
    </source>
</evidence>
<dbReference type="Gene3D" id="3.40.50.720">
    <property type="entry name" value="NAD(P)-binding Rossmann-like Domain"/>
    <property type="match status" value="1"/>
</dbReference>
<dbReference type="AlphaFoldDB" id="A0A835Q5W1"/>
<dbReference type="InterPro" id="IPR050608">
    <property type="entry name" value="NmrA-type/Isoflavone_red_sf"/>
</dbReference>
<comment type="caution">
    <text evidence="4">The sequence shown here is derived from an EMBL/GenBank/DDBJ whole genome shotgun (WGS) entry which is preliminary data.</text>
</comment>